<dbReference type="Gene3D" id="3.20.20.190">
    <property type="entry name" value="Phosphatidylinositol (PI) phosphodiesterase"/>
    <property type="match status" value="1"/>
</dbReference>
<dbReference type="Pfam" id="PF03009">
    <property type="entry name" value="GDPD"/>
    <property type="match status" value="1"/>
</dbReference>
<evidence type="ECO:0000256" key="1">
    <source>
        <dbReference type="SAM" id="MobiDB-lite"/>
    </source>
</evidence>
<protein>
    <recommendedName>
        <fullName evidence="2">GP-PDE domain-containing protein</fullName>
    </recommendedName>
</protein>
<dbReference type="GO" id="GO:0006629">
    <property type="term" value="P:lipid metabolic process"/>
    <property type="evidence" value="ECO:0007669"/>
    <property type="project" value="InterPro"/>
</dbReference>
<dbReference type="Proteomes" id="UP000091918">
    <property type="component" value="Unassembled WGS sequence"/>
</dbReference>
<reference evidence="3 4" key="1">
    <citation type="submission" date="2015-07" db="EMBL/GenBank/DDBJ databases">
        <title>Emmonsia species relationships and genome sequence.</title>
        <authorList>
            <person name="Cuomo C.A."/>
            <person name="Schwartz I.S."/>
            <person name="Kenyon C."/>
            <person name="de Hoog G.S."/>
            <person name="Govender N.P."/>
            <person name="Botha A."/>
            <person name="Moreno L."/>
            <person name="de Vries M."/>
            <person name="Munoz J.F."/>
            <person name="Stielow J.B."/>
        </authorList>
    </citation>
    <scope>NUCLEOTIDE SEQUENCE [LARGE SCALE GENOMIC DNA]</scope>
    <source>
        <strain evidence="3 4">CBS 136260</strain>
    </source>
</reference>
<dbReference type="PROSITE" id="PS51704">
    <property type="entry name" value="GP_PDE"/>
    <property type="match status" value="1"/>
</dbReference>
<feature type="domain" description="GP-PDE" evidence="2">
    <location>
        <begin position="58"/>
        <end position="298"/>
    </location>
</feature>
<dbReference type="GO" id="GO:0008081">
    <property type="term" value="F:phosphoric diester hydrolase activity"/>
    <property type="evidence" value="ECO:0007669"/>
    <property type="project" value="InterPro"/>
</dbReference>
<dbReference type="EMBL" id="LGUA01000521">
    <property type="protein sequence ID" value="OAX81221.1"/>
    <property type="molecule type" value="Genomic_DNA"/>
</dbReference>
<organism evidence="3 4">
    <name type="scientific">Emergomyces africanus</name>
    <dbReference type="NCBI Taxonomy" id="1955775"/>
    <lineage>
        <taxon>Eukaryota</taxon>
        <taxon>Fungi</taxon>
        <taxon>Dikarya</taxon>
        <taxon>Ascomycota</taxon>
        <taxon>Pezizomycotina</taxon>
        <taxon>Eurotiomycetes</taxon>
        <taxon>Eurotiomycetidae</taxon>
        <taxon>Onygenales</taxon>
        <taxon>Ajellomycetaceae</taxon>
        <taxon>Emergomyces</taxon>
    </lineage>
</organism>
<dbReference type="PANTHER" id="PTHR43805:SF1">
    <property type="entry name" value="GP-PDE DOMAIN-CONTAINING PROTEIN"/>
    <property type="match status" value="1"/>
</dbReference>
<dbReference type="InterPro" id="IPR017946">
    <property type="entry name" value="PLC-like_Pdiesterase_TIM-brl"/>
</dbReference>
<dbReference type="PANTHER" id="PTHR43805">
    <property type="entry name" value="GLYCEROPHOSPHORYL DIESTER PHOSPHODIESTERASE"/>
    <property type="match status" value="1"/>
</dbReference>
<proteinExistence type="predicted"/>
<dbReference type="OrthoDB" id="1058301at2759"/>
<evidence type="ECO:0000259" key="2">
    <source>
        <dbReference type="PROSITE" id="PS51704"/>
    </source>
</evidence>
<accession>A0A1B7NWS5</accession>
<dbReference type="STRING" id="1658172.A0A1B7NWS5"/>
<comment type="caution">
    <text evidence="3">The sequence shown here is derived from an EMBL/GenBank/DDBJ whole genome shotgun (WGS) entry which is preliminary data.</text>
</comment>
<keyword evidence="4" id="KW-1185">Reference proteome</keyword>
<evidence type="ECO:0000313" key="4">
    <source>
        <dbReference type="Proteomes" id="UP000091918"/>
    </source>
</evidence>
<dbReference type="InterPro" id="IPR030395">
    <property type="entry name" value="GP_PDE_dom"/>
</dbReference>
<sequence length="373" mass="41930">MDAATPHFKDVMPSFKRNLKSPRPAASLSPKPPETVAHFPEAPWKDAGGNKNVARVKPLNIAHRGFKAKYPENSMSAFTHAIKVGAQVLETDVHLSRDGEIVLSHDSTLQRCFGINKRIVDCDWQYLSSLRTKREPFEPLVRLDELLRFLSTPERKHIWLLLDIKLDNDAEIIMRAIARVLHSIPSEQKPWNERIILGCWTAEFLSICHIHLPAYPVCLISYSLVYARQFIQVPNIIFNLKLEALMGPGGAQFLIDAKNALHDVFAWTVNDESFMWWSLRHGLDGIVTDKPDVCRRVCDEWEDGSGCHRKAGYGDDFVDKVNKASAIGTIGDEDDGITVLQRVNILIIAVVLYVAGSVFATVHHADLTECTTC</sequence>
<name>A0A1B7NWS5_9EURO</name>
<gene>
    <name evidence="3" type="ORF">ACJ72_04437</name>
</gene>
<dbReference type="CDD" id="cd08570">
    <property type="entry name" value="GDPD_YPL206cp_fungi"/>
    <property type="match status" value="1"/>
</dbReference>
<dbReference type="SUPFAM" id="SSF51695">
    <property type="entry name" value="PLC-like phosphodiesterases"/>
    <property type="match status" value="1"/>
</dbReference>
<evidence type="ECO:0000313" key="3">
    <source>
        <dbReference type="EMBL" id="OAX81221.1"/>
    </source>
</evidence>
<feature type="region of interest" description="Disordered" evidence="1">
    <location>
        <begin position="1"/>
        <end position="34"/>
    </location>
</feature>
<dbReference type="AlphaFoldDB" id="A0A1B7NWS5"/>